<dbReference type="RefSeq" id="WP_212932658.1">
    <property type="nucleotide sequence ID" value="NZ_BORK01000013.1"/>
</dbReference>
<evidence type="ECO:0000313" key="2">
    <source>
        <dbReference type="EMBL" id="MCZ0833302.1"/>
    </source>
</evidence>
<reference evidence="2" key="1">
    <citation type="submission" date="2022-09" db="EMBL/GenBank/DDBJ databases">
        <title>Genome analysis and characterization of larvicidal activity of Brevibacillus strains.</title>
        <authorList>
            <person name="Patrusheva E.V."/>
            <person name="Izotova A.O."/>
            <person name="Toshchakov S.V."/>
            <person name="Sineoky S.P."/>
        </authorList>
    </citation>
    <scope>NUCLEOTIDE SEQUENCE</scope>
    <source>
        <strain evidence="2">VKPM_B-13244</strain>
    </source>
</reference>
<sequence>MNTETLKFILVIFSVYATMQITKDMNIADNWFIREFVRCITSFVVALVVSILLDKIYKKNDKEE</sequence>
<gene>
    <name evidence="2" type="ORF">O0535_21555</name>
</gene>
<evidence type="ECO:0000256" key="1">
    <source>
        <dbReference type="SAM" id="Phobius"/>
    </source>
</evidence>
<feature type="transmembrane region" description="Helical" evidence="1">
    <location>
        <begin position="31"/>
        <end position="53"/>
    </location>
</feature>
<dbReference type="Proteomes" id="UP001067708">
    <property type="component" value="Unassembled WGS sequence"/>
</dbReference>
<keyword evidence="1" id="KW-1133">Transmembrane helix</keyword>
<organism evidence="2 3">
    <name type="scientific">Brevibacillus halotolerans</name>
    <dbReference type="NCBI Taxonomy" id="1507437"/>
    <lineage>
        <taxon>Bacteria</taxon>
        <taxon>Bacillati</taxon>
        <taxon>Bacillota</taxon>
        <taxon>Bacilli</taxon>
        <taxon>Bacillales</taxon>
        <taxon>Paenibacillaceae</taxon>
        <taxon>Brevibacillus</taxon>
    </lineage>
</organism>
<name>A0ABT4I2R8_9BACL</name>
<accession>A0ABT4I2R8</accession>
<comment type="caution">
    <text evidence="2">The sequence shown here is derived from an EMBL/GenBank/DDBJ whole genome shotgun (WGS) entry which is preliminary data.</text>
</comment>
<keyword evidence="3" id="KW-1185">Reference proteome</keyword>
<proteinExistence type="predicted"/>
<dbReference type="EMBL" id="JAPTNG010000021">
    <property type="protein sequence ID" value="MCZ0833302.1"/>
    <property type="molecule type" value="Genomic_DNA"/>
</dbReference>
<keyword evidence="1" id="KW-0472">Membrane</keyword>
<keyword evidence="1" id="KW-0812">Transmembrane</keyword>
<evidence type="ECO:0008006" key="4">
    <source>
        <dbReference type="Google" id="ProtNLM"/>
    </source>
</evidence>
<protein>
    <recommendedName>
        <fullName evidence="4">Phage holin</fullName>
    </recommendedName>
</protein>
<evidence type="ECO:0000313" key="3">
    <source>
        <dbReference type="Proteomes" id="UP001067708"/>
    </source>
</evidence>